<protein>
    <recommendedName>
        <fullName evidence="8">Inorganic phosphate transporter</fullName>
    </recommendedName>
</protein>
<dbReference type="GO" id="GO:0005315">
    <property type="term" value="F:phosphate transmembrane transporter activity"/>
    <property type="evidence" value="ECO:0007669"/>
    <property type="project" value="InterPro"/>
</dbReference>
<evidence type="ECO:0008006" key="8">
    <source>
        <dbReference type="Google" id="ProtNLM"/>
    </source>
</evidence>
<feature type="transmembrane region" description="Helical" evidence="6">
    <location>
        <begin position="96"/>
        <end position="114"/>
    </location>
</feature>
<name>A0A383EAB7_9ZZZZ</name>
<feature type="transmembrane region" description="Helical" evidence="6">
    <location>
        <begin position="36"/>
        <end position="59"/>
    </location>
</feature>
<dbReference type="PANTHER" id="PTHR11101:SF80">
    <property type="entry name" value="PHOSPHATE TRANSPORTER"/>
    <property type="match status" value="1"/>
</dbReference>
<evidence type="ECO:0000256" key="5">
    <source>
        <dbReference type="ARBA" id="ARBA00023136"/>
    </source>
</evidence>
<dbReference type="Pfam" id="PF01384">
    <property type="entry name" value="PHO4"/>
    <property type="match status" value="1"/>
</dbReference>
<evidence type="ECO:0000256" key="6">
    <source>
        <dbReference type="SAM" id="Phobius"/>
    </source>
</evidence>
<keyword evidence="3 6" id="KW-0812">Transmembrane</keyword>
<dbReference type="InterPro" id="IPR001204">
    <property type="entry name" value="Phos_transporter"/>
</dbReference>
<feature type="transmembrane region" description="Helical" evidence="6">
    <location>
        <begin position="71"/>
        <end position="90"/>
    </location>
</feature>
<evidence type="ECO:0000256" key="4">
    <source>
        <dbReference type="ARBA" id="ARBA00022989"/>
    </source>
</evidence>
<feature type="non-terminal residue" evidence="7">
    <location>
        <position position="149"/>
    </location>
</feature>
<proteinExistence type="predicted"/>
<organism evidence="7">
    <name type="scientific">marine metagenome</name>
    <dbReference type="NCBI Taxonomy" id="408172"/>
    <lineage>
        <taxon>unclassified sequences</taxon>
        <taxon>metagenomes</taxon>
        <taxon>ecological metagenomes</taxon>
    </lineage>
</organism>
<dbReference type="GO" id="GO:0035435">
    <property type="term" value="P:phosphate ion transmembrane transport"/>
    <property type="evidence" value="ECO:0007669"/>
    <property type="project" value="TreeGrafter"/>
</dbReference>
<keyword evidence="5 6" id="KW-0472">Membrane</keyword>
<evidence type="ECO:0000313" key="7">
    <source>
        <dbReference type="EMBL" id="SVE53333.1"/>
    </source>
</evidence>
<comment type="subcellular location">
    <subcellularLocation>
        <location evidence="1">Membrane</location>
        <topology evidence="1">Multi-pass membrane protein</topology>
    </subcellularLocation>
</comment>
<keyword evidence="2" id="KW-0813">Transport</keyword>
<dbReference type="PANTHER" id="PTHR11101">
    <property type="entry name" value="PHOSPHATE TRANSPORTER"/>
    <property type="match status" value="1"/>
</dbReference>
<keyword evidence="4 6" id="KW-1133">Transmembrane helix</keyword>
<feature type="transmembrane region" description="Helical" evidence="6">
    <location>
        <begin position="121"/>
        <end position="148"/>
    </location>
</feature>
<accession>A0A383EAB7</accession>
<dbReference type="GO" id="GO:0016020">
    <property type="term" value="C:membrane"/>
    <property type="evidence" value="ECO:0007669"/>
    <property type="project" value="UniProtKB-SubCell"/>
</dbReference>
<evidence type="ECO:0000256" key="3">
    <source>
        <dbReference type="ARBA" id="ARBA00022692"/>
    </source>
</evidence>
<dbReference type="AlphaFoldDB" id="A0A383EAB7"/>
<evidence type="ECO:0000256" key="1">
    <source>
        <dbReference type="ARBA" id="ARBA00004141"/>
    </source>
</evidence>
<gene>
    <name evidence="7" type="ORF">METZ01_LOCUS506187</name>
</gene>
<sequence>MDLTILVFLLGGLFLGWSLGANDAANVFGTAVGTRMIRFQTAAIVCGIFVILGAVISGAGTTATLGKLGSINALPGAFAVCIAAGLAVYLMTKSGLPVSTTQAIVGAIVGWNIYTGSSTNIQVLVTIILTWVLCPVIAGFIAMFFFILT</sequence>
<evidence type="ECO:0000256" key="2">
    <source>
        <dbReference type="ARBA" id="ARBA00022448"/>
    </source>
</evidence>
<reference evidence="7" key="1">
    <citation type="submission" date="2018-05" db="EMBL/GenBank/DDBJ databases">
        <authorList>
            <person name="Lanie J.A."/>
            <person name="Ng W.-L."/>
            <person name="Kazmierczak K.M."/>
            <person name="Andrzejewski T.M."/>
            <person name="Davidsen T.M."/>
            <person name="Wayne K.J."/>
            <person name="Tettelin H."/>
            <person name="Glass J.I."/>
            <person name="Rusch D."/>
            <person name="Podicherti R."/>
            <person name="Tsui H.-C.T."/>
            <person name="Winkler M.E."/>
        </authorList>
    </citation>
    <scope>NUCLEOTIDE SEQUENCE</scope>
</reference>
<dbReference type="EMBL" id="UINC01223932">
    <property type="protein sequence ID" value="SVE53333.1"/>
    <property type="molecule type" value="Genomic_DNA"/>
</dbReference>